<dbReference type="AlphaFoldDB" id="A0A0B7A3R1"/>
<gene>
    <name evidence="1" type="primary">ORF91782</name>
</gene>
<protein>
    <submittedName>
        <fullName evidence="1">Uncharacterized protein</fullName>
    </submittedName>
</protein>
<evidence type="ECO:0000313" key="1">
    <source>
        <dbReference type="EMBL" id="CEK74605.1"/>
    </source>
</evidence>
<sequence>MASLENFGDISICVKICWLIFSTGRGSQPQILPSSVASYDRAGRYTLLH</sequence>
<feature type="non-terminal residue" evidence="1">
    <location>
        <position position="49"/>
    </location>
</feature>
<accession>A0A0B7A3R1</accession>
<organism evidence="1">
    <name type="scientific">Arion vulgaris</name>
    <dbReference type="NCBI Taxonomy" id="1028688"/>
    <lineage>
        <taxon>Eukaryota</taxon>
        <taxon>Metazoa</taxon>
        <taxon>Spiralia</taxon>
        <taxon>Lophotrochozoa</taxon>
        <taxon>Mollusca</taxon>
        <taxon>Gastropoda</taxon>
        <taxon>Heterobranchia</taxon>
        <taxon>Euthyneura</taxon>
        <taxon>Panpulmonata</taxon>
        <taxon>Eupulmonata</taxon>
        <taxon>Stylommatophora</taxon>
        <taxon>Helicina</taxon>
        <taxon>Arionoidea</taxon>
        <taxon>Arionidae</taxon>
        <taxon>Arion</taxon>
    </lineage>
</organism>
<reference evidence="1" key="1">
    <citation type="submission" date="2014-12" db="EMBL/GenBank/DDBJ databases">
        <title>Insight into the proteome of Arion vulgaris.</title>
        <authorList>
            <person name="Aradska J."/>
            <person name="Bulat T."/>
            <person name="Smidak R."/>
            <person name="Sarate P."/>
            <person name="Gangsoo J."/>
            <person name="Sialana F."/>
            <person name="Bilban M."/>
            <person name="Lubec G."/>
        </authorList>
    </citation>
    <scope>NUCLEOTIDE SEQUENCE</scope>
    <source>
        <tissue evidence="1">Skin</tissue>
    </source>
</reference>
<proteinExistence type="predicted"/>
<name>A0A0B7A3R1_9EUPU</name>
<dbReference type="EMBL" id="HACG01027740">
    <property type="protein sequence ID" value="CEK74605.1"/>
    <property type="molecule type" value="Transcribed_RNA"/>
</dbReference>